<feature type="non-terminal residue" evidence="1">
    <location>
        <position position="1"/>
    </location>
</feature>
<comment type="caution">
    <text evidence="1">The sequence shown here is derived from an EMBL/GenBank/DDBJ whole genome shotgun (WGS) entry which is preliminary data.</text>
</comment>
<name>A0ABD3X868_SINWO</name>
<feature type="non-terminal residue" evidence="1">
    <location>
        <position position="74"/>
    </location>
</feature>
<accession>A0ABD3X868</accession>
<evidence type="ECO:0000313" key="2">
    <source>
        <dbReference type="Proteomes" id="UP001634394"/>
    </source>
</evidence>
<keyword evidence="2" id="KW-1185">Reference proteome</keyword>
<dbReference type="Proteomes" id="UP001634394">
    <property type="component" value="Unassembled WGS sequence"/>
</dbReference>
<sequence length="74" mass="8166">IFTLSSRSIIFGKSSLTASVIVLLSSTDFFRSSMDFLLDFSVIDLINTLKFFNDNDLAASIKSKLDMGTIPNKP</sequence>
<dbReference type="AlphaFoldDB" id="A0ABD3X868"/>
<dbReference type="EMBL" id="JBJQND010000003">
    <property type="protein sequence ID" value="KAL3882459.1"/>
    <property type="molecule type" value="Genomic_DNA"/>
</dbReference>
<evidence type="ECO:0000313" key="1">
    <source>
        <dbReference type="EMBL" id="KAL3882459.1"/>
    </source>
</evidence>
<protein>
    <submittedName>
        <fullName evidence="1">Uncharacterized protein</fullName>
    </submittedName>
</protein>
<gene>
    <name evidence="1" type="ORF">ACJMK2_028796</name>
</gene>
<reference evidence="1 2" key="1">
    <citation type="submission" date="2024-11" db="EMBL/GenBank/DDBJ databases">
        <title>Chromosome-level genome assembly of the freshwater bivalve Anodonta woodiana.</title>
        <authorList>
            <person name="Chen X."/>
        </authorList>
    </citation>
    <scope>NUCLEOTIDE SEQUENCE [LARGE SCALE GENOMIC DNA]</scope>
    <source>
        <strain evidence="1">MN2024</strain>
        <tissue evidence="1">Gills</tissue>
    </source>
</reference>
<proteinExistence type="predicted"/>
<organism evidence="1 2">
    <name type="scientific">Sinanodonta woodiana</name>
    <name type="common">Chinese pond mussel</name>
    <name type="synonym">Anodonta woodiana</name>
    <dbReference type="NCBI Taxonomy" id="1069815"/>
    <lineage>
        <taxon>Eukaryota</taxon>
        <taxon>Metazoa</taxon>
        <taxon>Spiralia</taxon>
        <taxon>Lophotrochozoa</taxon>
        <taxon>Mollusca</taxon>
        <taxon>Bivalvia</taxon>
        <taxon>Autobranchia</taxon>
        <taxon>Heteroconchia</taxon>
        <taxon>Palaeoheterodonta</taxon>
        <taxon>Unionida</taxon>
        <taxon>Unionoidea</taxon>
        <taxon>Unionidae</taxon>
        <taxon>Unioninae</taxon>
        <taxon>Sinanodonta</taxon>
    </lineage>
</organism>